<feature type="region of interest" description="Disordered" evidence="1">
    <location>
        <begin position="771"/>
        <end position="798"/>
    </location>
</feature>
<accession>A0ABP0KFZ2</accession>
<reference evidence="2 3" key="1">
    <citation type="submission" date="2024-02" db="EMBL/GenBank/DDBJ databases">
        <authorList>
            <person name="Chen Y."/>
            <person name="Shah S."/>
            <person name="Dougan E. K."/>
            <person name="Thang M."/>
            <person name="Chan C."/>
        </authorList>
    </citation>
    <scope>NUCLEOTIDE SEQUENCE [LARGE SCALE GENOMIC DNA]</scope>
</reference>
<dbReference type="GO" id="GO:0016301">
    <property type="term" value="F:kinase activity"/>
    <property type="evidence" value="ECO:0007669"/>
    <property type="project" value="UniProtKB-KW"/>
</dbReference>
<gene>
    <name evidence="2" type="ORF">SCF082_LOCUS17199</name>
</gene>
<organism evidence="2 3">
    <name type="scientific">Durusdinium trenchii</name>
    <dbReference type="NCBI Taxonomy" id="1381693"/>
    <lineage>
        <taxon>Eukaryota</taxon>
        <taxon>Sar</taxon>
        <taxon>Alveolata</taxon>
        <taxon>Dinophyceae</taxon>
        <taxon>Suessiales</taxon>
        <taxon>Symbiodiniaceae</taxon>
        <taxon>Durusdinium</taxon>
    </lineage>
</organism>
<feature type="non-terminal residue" evidence="2">
    <location>
        <position position="798"/>
    </location>
</feature>
<comment type="caution">
    <text evidence="2">The sequence shown here is derived from an EMBL/GenBank/DDBJ whole genome shotgun (WGS) entry which is preliminary data.</text>
</comment>
<keyword evidence="2" id="KW-0418">Kinase</keyword>
<dbReference type="Proteomes" id="UP001642464">
    <property type="component" value="Unassembled WGS sequence"/>
</dbReference>
<name>A0ABP0KFZ2_9DINO</name>
<feature type="non-terminal residue" evidence="2">
    <location>
        <position position="1"/>
    </location>
</feature>
<proteinExistence type="predicted"/>
<sequence>MPILPFRSLCPPYMLDDADELNLESSHAEGWQCSLEESRQSFAQQLQDAARATKMLWLVATRYYAPKRWEAYGALFETMAQLECFAAFRGCYPQGTRQEAATVLPVCLAFREEAERVFALDAYLGDAAGQLGKELIISQEALIQLKHPCYETDDLSNFQAHDILRRQALMPASNLFGTYVGELFAGDSLQQHPHLTAFWIPRWVAPDLHTFGLCRRPHLLKWYASFEPPRIPNNVPSEWRDSWLVNLGAGDGSCDQDIPRQDNLERSFLGSNDVANCLLRDGFGGFLFEGDDRHEALLRNLTLGRSDLELHLGFIDPETVASILRRALAERQSSPQLLKVDVDNCDCCFLETILETGLKPLLIHVEVSPLVPPPFVYRPVAFDGTIFDSMEALNASEGRRGHMRHCSLSAFVELLEPLGYQLVYFNYHDATFAQDVVEAPGWLQGRSPLEVWYGLFFCHPMRWVDPLEILYKEKFLYDYRQWSDLDVPLLERLKLLQRYLDAWRLTASDHGAGATEPVTAVCRIVAVECLTGEDSAPRSKVALFSQIRDCANVIESFVRHYAALGFDRVLCGPQWLYLDDPGDSAADVLQKSGWVGTLTLWLCWGGPAQLPWVERGFVELLPVDDALKAQWPSMPSWRAGARDPTPSVGAADGADRSTVRRRKLGLSLFQNIDVQQVLARHIRMAARWRADDSLFSALNLDLVDFKRPELGGSPLLHALMKPRMVRKKVSAASFLASRKFLLSFRRPKGEEETPAEMVGFKTALMVFPRTDPMARQRSEPAPASPIREKGLKRQTSTR</sequence>
<keyword evidence="3" id="KW-1185">Reference proteome</keyword>
<evidence type="ECO:0000313" key="2">
    <source>
        <dbReference type="EMBL" id="CAK9025736.1"/>
    </source>
</evidence>
<evidence type="ECO:0000256" key="1">
    <source>
        <dbReference type="SAM" id="MobiDB-lite"/>
    </source>
</evidence>
<evidence type="ECO:0000313" key="3">
    <source>
        <dbReference type="Proteomes" id="UP001642464"/>
    </source>
</evidence>
<protein>
    <submittedName>
        <fullName evidence="2">Protein-serine/threonine kinase</fullName>
    </submittedName>
</protein>
<dbReference type="EMBL" id="CAXAMM010011292">
    <property type="protein sequence ID" value="CAK9025736.1"/>
    <property type="molecule type" value="Genomic_DNA"/>
</dbReference>
<keyword evidence="2" id="KW-0808">Transferase</keyword>